<feature type="non-terminal residue" evidence="1">
    <location>
        <position position="181"/>
    </location>
</feature>
<organism evidence="1">
    <name type="scientific">Tanacetum cinerariifolium</name>
    <name type="common">Dalmatian daisy</name>
    <name type="synonym">Chrysanthemum cinerariifolium</name>
    <dbReference type="NCBI Taxonomy" id="118510"/>
    <lineage>
        <taxon>Eukaryota</taxon>
        <taxon>Viridiplantae</taxon>
        <taxon>Streptophyta</taxon>
        <taxon>Embryophyta</taxon>
        <taxon>Tracheophyta</taxon>
        <taxon>Spermatophyta</taxon>
        <taxon>Magnoliopsida</taxon>
        <taxon>eudicotyledons</taxon>
        <taxon>Gunneridae</taxon>
        <taxon>Pentapetalae</taxon>
        <taxon>asterids</taxon>
        <taxon>campanulids</taxon>
        <taxon>Asterales</taxon>
        <taxon>Asteraceae</taxon>
        <taxon>Asteroideae</taxon>
        <taxon>Anthemideae</taxon>
        <taxon>Anthemidinae</taxon>
        <taxon>Tanacetum</taxon>
    </lineage>
</organism>
<dbReference type="AlphaFoldDB" id="A0A699R124"/>
<proteinExistence type="predicted"/>
<name>A0A699R124_TANCI</name>
<reference evidence="1" key="1">
    <citation type="journal article" date="2019" name="Sci. Rep.">
        <title>Draft genome of Tanacetum cinerariifolium, the natural source of mosquito coil.</title>
        <authorList>
            <person name="Yamashiro T."/>
            <person name="Shiraishi A."/>
            <person name="Satake H."/>
            <person name="Nakayama K."/>
        </authorList>
    </citation>
    <scope>NUCLEOTIDE SEQUENCE</scope>
</reference>
<accession>A0A699R124</accession>
<dbReference type="EMBL" id="BKCJ011066873">
    <property type="protein sequence ID" value="GFC78677.1"/>
    <property type="molecule type" value="Genomic_DNA"/>
</dbReference>
<sequence>MVRHKPLAVIADVAIGVVGVGALDVGLQKQVAKKLDAQARAGPGHPAFVVKRPFGVAGENGGNGVRNHGAAAHFADGAQGYVPAHEQVLALHEVHHQVVVAVGVLEVVPTDLDAQVVLVAKHIAYRGVVLRHGKVAGLPEVAHTHVVVRLRMVEREVVVVRGIVAKPDIRLSIPVAVVAPT</sequence>
<evidence type="ECO:0000313" key="1">
    <source>
        <dbReference type="EMBL" id="GFC78677.1"/>
    </source>
</evidence>
<protein>
    <submittedName>
        <fullName evidence="1">Uncharacterized protein</fullName>
    </submittedName>
</protein>
<gene>
    <name evidence="1" type="ORF">Tci_850647</name>
</gene>
<comment type="caution">
    <text evidence="1">The sequence shown here is derived from an EMBL/GenBank/DDBJ whole genome shotgun (WGS) entry which is preliminary data.</text>
</comment>